<reference evidence="8" key="1">
    <citation type="journal article" date="2008" name="Nature">
        <title>The amphioxus genome and the evolution of the chordate karyotype.</title>
        <authorList>
            <consortium name="US DOE Joint Genome Institute (JGI-PGF)"/>
            <person name="Putnam N.H."/>
            <person name="Butts T."/>
            <person name="Ferrier D.E.K."/>
            <person name="Furlong R.F."/>
            <person name="Hellsten U."/>
            <person name="Kawashima T."/>
            <person name="Robinson-Rechavi M."/>
            <person name="Shoguchi E."/>
            <person name="Terry A."/>
            <person name="Yu J.-K."/>
            <person name="Benito-Gutierrez E.L."/>
            <person name="Dubchak I."/>
            <person name="Garcia-Fernandez J."/>
            <person name="Gibson-Brown J.J."/>
            <person name="Grigoriev I.V."/>
            <person name="Horton A.C."/>
            <person name="de Jong P.J."/>
            <person name="Jurka J."/>
            <person name="Kapitonov V.V."/>
            <person name="Kohara Y."/>
            <person name="Kuroki Y."/>
            <person name="Lindquist E."/>
            <person name="Lucas S."/>
            <person name="Osoegawa K."/>
            <person name="Pennacchio L.A."/>
            <person name="Salamov A.A."/>
            <person name="Satou Y."/>
            <person name="Sauka-Spengler T."/>
            <person name="Schmutz J."/>
            <person name="Shin-I T."/>
            <person name="Toyoda A."/>
            <person name="Bronner-Fraser M."/>
            <person name="Fujiyama A."/>
            <person name="Holland L.Z."/>
            <person name="Holland P.W.H."/>
            <person name="Satoh N."/>
            <person name="Rokhsar D.S."/>
        </authorList>
    </citation>
    <scope>NUCLEOTIDE SEQUENCE [LARGE SCALE GENOMIC DNA]</scope>
    <source>
        <strain evidence="8">S238N-H82</strain>
        <tissue evidence="8">Testes</tissue>
    </source>
</reference>
<dbReference type="AlphaFoldDB" id="C3YXC2"/>
<dbReference type="STRING" id="7739.C3YXC2"/>
<accession>C3YXC2</accession>
<dbReference type="GeneID" id="118423378"/>
<proteinExistence type="inferred from homology"/>
<evidence type="ECO:0000256" key="2">
    <source>
        <dbReference type="ARBA" id="ARBA00006314"/>
    </source>
</evidence>
<keyword evidence="6 7" id="KW-0472">Membrane</keyword>
<dbReference type="InterPro" id="IPR029399">
    <property type="entry name" value="TMEM192"/>
</dbReference>
<feature type="transmembrane region" description="Helical" evidence="7">
    <location>
        <begin position="122"/>
        <end position="142"/>
    </location>
</feature>
<reference evidence="9" key="2">
    <citation type="journal article" date="2020" name="Nat. Ecol. Evol.">
        <title>Deeply conserved synteny resolves early events in vertebrate evolution.</title>
        <authorList>
            <person name="Simakov O."/>
            <person name="Marletaz F."/>
            <person name="Yue J.X."/>
            <person name="O'Connell B."/>
            <person name="Jenkins J."/>
            <person name="Brandt A."/>
            <person name="Calef R."/>
            <person name="Tung C.H."/>
            <person name="Huang T.K."/>
            <person name="Schmutz J."/>
            <person name="Satoh N."/>
            <person name="Yu J.K."/>
            <person name="Putnam N.H."/>
            <person name="Green R.E."/>
            <person name="Rokhsar D.S."/>
        </authorList>
    </citation>
    <scope>NUCLEOTIDE SEQUENCE [LARGE SCALE GENOMIC DNA]</scope>
    <source>
        <strain evidence="9">S238N-H82</strain>
    </source>
</reference>
<sequence length="265" mass="30097">MVSLGSEGSRQGAYFFDQEASLTSKDEELLVDQTLSAESDPEFHPICTVWAGVTQAVLVVAFAVACFVLPELDISISVLVYCQTGLWFLTFLLERYMRYQHFVSRRNGYLEFYRQTKDIRRLPFIVISAGSSLLLALLQLLADLRHKDGKDAALQPDHYIQVLAALELVVTLPCLILYLVRTVRFNRSRASPDVQQDELGFLQSHVTSTEVGFRDGDYLDEVLEKQADMIRYLQQHNAHLGRRILHLTQDQTQSNSRLSSLGKVQ</sequence>
<comment type="subcellular location">
    <subcellularLocation>
        <location evidence="1">Membrane</location>
        <topology evidence="1">Multi-pass membrane protein</topology>
    </subcellularLocation>
</comment>
<comment type="similarity">
    <text evidence="2">Belongs to the TMEM192 family.</text>
</comment>
<dbReference type="OMA" id="IGFRDEN"/>
<evidence type="ECO:0000256" key="4">
    <source>
        <dbReference type="ARBA" id="ARBA00022692"/>
    </source>
</evidence>
<dbReference type="RefSeq" id="XP_035687386.1">
    <property type="nucleotide sequence ID" value="XM_035831493.1"/>
</dbReference>
<name>C3YXC2_BRAFL</name>
<evidence type="ECO:0000313" key="10">
    <source>
        <dbReference type="RefSeq" id="XP_035687386.1"/>
    </source>
</evidence>
<dbReference type="Pfam" id="PF14802">
    <property type="entry name" value="TMEM192"/>
    <property type="match status" value="1"/>
</dbReference>
<evidence type="ECO:0000256" key="3">
    <source>
        <dbReference type="ARBA" id="ARBA00014635"/>
    </source>
</evidence>
<evidence type="ECO:0000313" key="8">
    <source>
        <dbReference type="EMBL" id="EEN55140.1"/>
    </source>
</evidence>
<evidence type="ECO:0000313" key="9">
    <source>
        <dbReference type="Proteomes" id="UP000001554"/>
    </source>
</evidence>
<dbReference type="GO" id="GO:0005765">
    <property type="term" value="C:lysosomal membrane"/>
    <property type="evidence" value="ECO:0000318"/>
    <property type="project" value="GO_Central"/>
</dbReference>
<organism>
    <name type="scientific">Branchiostoma floridae</name>
    <name type="common">Florida lancelet</name>
    <name type="synonym">Amphioxus</name>
    <dbReference type="NCBI Taxonomy" id="7739"/>
    <lineage>
        <taxon>Eukaryota</taxon>
        <taxon>Metazoa</taxon>
        <taxon>Chordata</taxon>
        <taxon>Cephalochordata</taxon>
        <taxon>Leptocardii</taxon>
        <taxon>Amphioxiformes</taxon>
        <taxon>Branchiostomatidae</taxon>
        <taxon>Branchiostoma</taxon>
    </lineage>
</organism>
<dbReference type="Proteomes" id="UP000001554">
    <property type="component" value="Chromosome 9"/>
</dbReference>
<feature type="transmembrane region" description="Helical" evidence="7">
    <location>
        <begin position="76"/>
        <end position="96"/>
    </location>
</feature>
<reference evidence="10" key="3">
    <citation type="submission" date="2025-04" db="UniProtKB">
        <authorList>
            <consortium name="RefSeq"/>
        </authorList>
    </citation>
    <scope>IDENTIFICATION</scope>
    <source>
        <strain evidence="10">S238N-H82</strain>
        <tissue evidence="10">Testes</tissue>
    </source>
</reference>
<dbReference type="GO" id="GO:0005770">
    <property type="term" value="C:late endosome"/>
    <property type="evidence" value="ECO:0000318"/>
    <property type="project" value="GO_Central"/>
</dbReference>
<protein>
    <recommendedName>
        <fullName evidence="3">Transmembrane protein 192</fullName>
    </recommendedName>
</protein>
<evidence type="ECO:0000256" key="5">
    <source>
        <dbReference type="ARBA" id="ARBA00022989"/>
    </source>
</evidence>
<dbReference type="EMBL" id="GG666562">
    <property type="protein sequence ID" value="EEN55140.1"/>
    <property type="molecule type" value="Genomic_DNA"/>
</dbReference>
<dbReference type="eggNOG" id="ENOG502RYVA">
    <property type="taxonomic scope" value="Eukaryota"/>
</dbReference>
<dbReference type="InParanoid" id="C3YXC2"/>
<evidence type="ECO:0000256" key="7">
    <source>
        <dbReference type="SAM" id="Phobius"/>
    </source>
</evidence>
<dbReference type="KEGG" id="bfo:118423378"/>
<feature type="transmembrane region" description="Helical" evidence="7">
    <location>
        <begin position="49"/>
        <end position="70"/>
    </location>
</feature>
<dbReference type="OrthoDB" id="6277625at2759"/>
<keyword evidence="4 7" id="KW-0812">Transmembrane</keyword>
<evidence type="ECO:0000256" key="6">
    <source>
        <dbReference type="ARBA" id="ARBA00023136"/>
    </source>
</evidence>
<feature type="transmembrane region" description="Helical" evidence="7">
    <location>
        <begin position="162"/>
        <end position="180"/>
    </location>
</feature>
<evidence type="ECO:0000256" key="1">
    <source>
        <dbReference type="ARBA" id="ARBA00004141"/>
    </source>
</evidence>
<keyword evidence="5 7" id="KW-1133">Transmembrane helix</keyword>
<gene>
    <name evidence="10" type="primary">LOC118423378</name>
    <name evidence="8" type="ORF">BRAFLDRAFT_122979</name>
</gene>
<keyword evidence="9" id="KW-1185">Reference proteome</keyword>
<dbReference type="PANTHER" id="PTHR31592:SF1">
    <property type="entry name" value="TRANSMEMBRANE PROTEIN 192"/>
    <property type="match status" value="1"/>
</dbReference>
<dbReference type="PANTHER" id="PTHR31592">
    <property type="entry name" value="TRANSMEMBRANE PROTEIN 192"/>
    <property type="match status" value="1"/>
</dbReference>